<keyword evidence="3" id="KW-1185">Reference proteome</keyword>
<dbReference type="EMBL" id="SRLO01003539">
    <property type="protein sequence ID" value="TNN31363.1"/>
    <property type="molecule type" value="Genomic_DNA"/>
</dbReference>
<dbReference type="Proteomes" id="UP000314294">
    <property type="component" value="Unassembled WGS sequence"/>
</dbReference>
<name>A0A4Z2ERF9_9TELE</name>
<evidence type="ECO:0000256" key="1">
    <source>
        <dbReference type="SAM" id="MobiDB-lite"/>
    </source>
</evidence>
<protein>
    <submittedName>
        <fullName evidence="2">Uncharacterized protein</fullName>
    </submittedName>
</protein>
<sequence>MKMTDDEELVVGIFHHPDLHHPSDGGREEEWAESQHAASGAPPDPTAAEADSGCSFEPRFSLSLRTRVHLRPPKEAEAVQYRPDYSWERDTDPIAKSNKKRRISLQMFSLDMMAPSITIPHVRDRGVGMTRSESHRRGTIHIGLFHSSASVVCSPPVPSVPPVPPVPSVPRILGEVSLFSEASLPFSRSRRFLSPSFFFFCLDNRNVQSFFNGARNYISSGLAQYCCPLGRQTRCLLKKKIAVCFSVSVFTLLLAVKRRVRSDKLNNKLKDIDIAE</sequence>
<comment type="caution">
    <text evidence="2">The sequence shown here is derived from an EMBL/GenBank/DDBJ whole genome shotgun (WGS) entry which is preliminary data.</text>
</comment>
<proteinExistence type="predicted"/>
<dbReference type="AlphaFoldDB" id="A0A4Z2ERF9"/>
<evidence type="ECO:0000313" key="2">
    <source>
        <dbReference type="EMBL" id="TNN31363.1"/>
    </source>
</evidence>
<feature type="region of interest" description="Disordered" evidence="1">
    <location>
        <begin position="14"/>
        <end position="54"/>
    </location>
</feature>
<reference evidence="2 3" key="1">
    <citation type="submission" date="2019-03" db="EMBL/GenBank/DDBJ databases">
        <title>First draft genome of Liparis tanakae, snailfish: a comprehensive survey of snailfish specific genes.</title>
        <authorList>
            <person name="Kim W."/>
            <person name="Song I."/>
            <person name="Jeong J.-H."/>
            <person name="Kim D."/>
            <person name="Kim S."/>
            <person name="Ryu S."/>
            <person name="Song J.Y."/>
            <person name="Lee S.K."/>
        </authorList>
    </citation>
    <scope>NUCLEOTIDE SEQUENCE [LARGE SCALE GENOMIC DNA]</scope>
    <source>
        <tissue evidence="2">Muscle</tissue>
    </source>
</reference>
<feature type="compositionally biased region" description="Basic and acidic residues" evidence="1">
    <location>
        <begin position="15"/>
        <end position="29"/>
    </location>
</feature>
<organism evidence="2 3">
    <name type="scientific">Liparis tanakae</name>
    <name type="common">Tanaka's snailfish</name>
    <dbReference type="NCBI Taxonomy" id="230148"/>
    <lineage>
        <taxon>Eukaryota</taxon>
        <taxon>Metazoa</taxon>
        <taxon>Chordata</taxon>
        <taxon>Craniata</taxon>
        <taxon>Vertebrata</taxon>
        <taxon>Euteleostomi</taxon>
        <taxon>Actinopterygii</taxon>
        <taxon>Neopterygii</taxon>
        <taxon>Teleostei</taxon>
        <taxon>Neoteleostei</taxon>
        <taxon>Acanthomorphata</taxon>
        <taxon>Eupercaria</taxon>
        <taxon>Perciformes</taxon>
        <taxon>Cottioidei</taxon>
        <taxon>Cottales</taxon>
        <taxon>Liparidae</taxon>
        <taxon>Liparis</taxon>
    </lineage>
</organism>
<evidence type="ECO:0000313" key="3">
    <source>
        <dbReference type="Proteomes" id="UP000314294"/>
    </source>
</evidence>
<accession>A0A4Z2ERF9</accession>
<gene>
    <name evidence="2" type="ORF">EYF80_058485</name>
</gene>